<dbReference type="KEGG" id="caby:Cabys_1532"/>
<dbReference type="AlphaFoldDB" id="A0A1J1C7K6"/>
<organism evidence="1 2">
    <name type="scientific">Caldithrix abyssi DSM 13497</name>
    <dbReference type="NCBI Taxonomy" id="880073"/>
    <lineage>
        <taxon>Bacteria</taxon>
        <taxon>Pseudomonadati</taxon>
        <taxon>Calditrichota</taxon>
        <taxon>Calditrichia</taxon>
        <taxon>Calditrichales</taxon>
        <taxon>Calditrichaceae</taxon>
        <taxon>Caldithrix</taxon>
    </lineage>
</organism>
<dbReference type="Proteomes" id="UP000183868">
    <property type="component" value="Chromosome"/>
</dbReference>
<evidence type="ECO:0000313" key="1">
    <source>
        <dbReference type="EMBL" id="APF18281.1"/>
    </source>
</evidence>
<dbReference type="EMBL" id="CP018099">
    <property type="protein sequence ID" value="APF18281.1"/>
    <property type="molecule type" value="Genomic_DNA"/>
</dbReference>
<protein>
    <submittedName>
        <fullName evidence="1">Uncharacterized protein</fullName>
    </submittedName>
</protein>
<proteinExistence type="predicted"/>
<name>A0A1J1C7K6_CALAY</name>
<accession>A0A1J1C7K6</accession>
<sequence length="37" mass="4561">MFQKTLPERYSSFTIRIFKLSVYYTKQLLNVFFQIPI</sequence>
<evidence type="ECO:0000313" key="2">
    <source>
        <dbReference type="Proteomes" id="UP000183868"/>
    </source>
</evidence>
<gene>
    <name evidence="1" type="ORF">Cabys_1532</name>
</gene>
<reference evidence="1 2" key="1">
    <citation type="submission" date="2016-11" db="EMBL/GenBank/DDBJ databases">
        <title>Genomic analysis of Caldithrix abyssi and proposal of a novel bacterial phylum Caldithrichaeota.</title>
        <authorList>
            <person name="Kublanov I."/>
            <person name="Sigalova O."/>
            <person name="Gavrilov S."/>
            <person name="Lebedinsky A."/>
            <person name="Ivanova N."/>
            <person name="Daum C."/>
            <person name="Reddy T."/>
            <person name="Klenk H.P."/>
            <person name="Goker M."/>
            <person name="Reva O."/>
            <person name="Miroshnichenko M."/>
            <person name="Kyprides N."/>
            <person name="Woyke T."/>
            <person name="Gelfand M."/>
        </authorList>
    </citation>
    <scope>NUCLEOTIDE SEQUENCE [LARGE SCALE GENOMIC DNA]</scope>
    <source>
        <strain evidence="1 2">LF13</strain>
    </source>
</reference>